<keyword evidence="1" id="KW-1133">Transmembrane helix</keyword>
<keyword evidence="4" id="KW-1185">Reference proteome</keyword>
<keyword evidence="1" id="KW-0472">Membrane</keyword>
<feature type="transmembrane region" description="Helical" evidence="1">
    <location>
        <begin position="194"/>
        <end position="215"/>
    </location>
</feature>
<dbReference type="Pfam" id="PF01757">
    <property type="entry name" value="Acyl_transf_3"/>
    <property type="match status" value="1"/>
</dbReference>
<organism evidence="3 4">
    <name type="scientific">Chrysophaeum taylorii</name>
    <dbReference type="NCBI Taxonomy" id="2483200"/>
    <lineage>
        <taxon>Eukaryota</taxon>
        <taxon>Sar</taxon>
        <taxon>Stramenopiles</taxon>
        <taxon>Ochrophyta</taxon>
        <taxon>Pelagophyceae</taxon>
        <taxon>Pelagomonadales</taxon>
        <taxon>Pelagomonadaceae</taxon>
        <taxon>Chrysophaeum</taxon>
    </lineage>
</organism>
<feature type="transmembrane region" description="Helical" evidence="1">
    <location>
        <begin position="246"/>
        <end position="265"/>
    </location>
</feature>
<evidence type="ECO:0000259" key="2">
    <source>
        <dbReference type="Pfam" id="PF01757"/>
    </source>
</evidence>
<feature type="domain" description="Acyltransferase 3" evidence="2">
    <location>
        <begin position="25"/>
        <end position="326"/>
    </location>
</feature>
<name>A0AAD7UMV4_9STRA</name>
<evidence type="ECO:0000256" key="1">
    <source>
        <dbReference type="SAM" id="Phobius"/>
    </source>
</evidence>
<dbReference type="PANTHER" id="PTHR23028">
    <property type="entry name" value="ACETYLTRANSFERASE"/>
    <property type="match status" value="1"/>
</dbReference>
<feature type="transmembrane region" description="Helical" evidence="1">
    <location>
        <begin position="103"/>
        <end position="125"/>
    </location>
</feature>
<dbReference type="GO" id="GO:0016747">
    <property type="term" value="F:acyltransferase activity, transferring groups other than amino-acyl groups"/>
    <property type="evidence" value="ECO:0007669"/>
    <property type="project" value="InterPro"/>
</dbReference>
<gene>
    <name evidence="3" type="ORF">CTAYLR_007202</name>
</gene>
<comment type="caution">
    <text evidence="3">The sequence shown here is derived from an EMBL/GenBank/DDBJ whole genome shotgun (WGS) entry which is preliminary data.</text>
</comment>
<feature type="transmembrane region" description="Helical" evidence="1">
    <location>
        <begin position="25"/>
        <end position="43"/>
    </location>
</feature>
<protein>
    <recommendedName>
        <fullName evidence="2">Acyltransferase 3 domain-containing protein</fullName>
    </recommendedName>
</protein>
<evidence type="ECO:0000313" key="3">
    <source>
        <dbReference type="EMBL" id="KAJ8612577.1"/>
    </source>
</evidence>
<dbReference type="InterPro" id="IPR002656">
    <property type="entry name" value="Acyl_transf_3_dom"/>
</dbReference>
<evidence type="ECO:0000313" key="4">
    <source>
        <dbReference type="Proteomes" id="UP001230188"/>
    </source>
</evidence>
<feature type="transmembrane region" description="Helical" evidence="1">
    <location>
        <begin position="277"/>
        <end position="299"/>
    </location>
</feature>
<keyword evidence="1" id="KW-0812">Transmembrane</keyword>
<feature type="transmembrane region" description="Helical" evidence="1">
    <location>
        <begin position="311"/>
        <end position="328"/>
    </location>
</feature>
<dbReference type="Proteomes" id="UP001230188">
    <property type="component" value="Unassembled WGS sequence"/>
</dbReference>
<dbReference type="AlphaFoldDB" id="A0AAD7UMV4"/>
<accession>A0AAD7UMV4</accession>
<dbReference type="InterPro" id="IPR050879">
    <property type="entry name" value="Acyltransferase_3"/>
</dbReference>
<proteinExistence type="predicted"/>
<feature type="transmembrane region" description="Helical" evidence="1">
    <location>
        <begin position="163"/>
        <end position="182"/>
    </location>
</feature>
<reference evidence="3" key="1">
    <citation type="submission" date="2023-01" db="EMBL/GenBank/DDBJ databases">
        <title>Metagenome sequencing of chrysophaentin producing Chrysophaeum taylorii.</title>
        <authorList>
            <person name="Davison J."/>
            <person name="Bewley C."/>
        </authorList>
    </citation>
    <scope>NUCLEOTIDE SEQUENCE</scope>
    <source>
        <strain evidence="3">NIES-1699</strain>
    </source>
</reference>
<dbReference type="EMBL" id="JAQMWT010000046">
    <property type="protein sequence ID" value="KAJ8612577.1"/>
    <property type="molecule type" value="Genomic_DNA"/>
</dbReference>
<feature type="transmembrane region" description="Helical" evidence="1">
    <location>
        <begin position="63"/>
        <end position="82"/>
    </location>
</feature>
<sequence length="407" mass="44716">MSSEEATALVPSQQQKAPPVGKMEALTGLRGVMAVYVVVYHFFGDFRNGELLGTKSADRLVGHGFVAVTFFFQLSGFVNTAVAESRGADYGERFRRRFWRRRAARLAPAYFASMLLFAPLVWFAWPPSTPPFDARVARFAALATTPLGLQTWAPYPLWRLANYPAWAVSCELFFYLAFPFLAPRLRTSWPATMLVVLGMAQFATSAAAYSLLGATPLAADVVYVWPVVRIFEFAQGIVLGFWRPHFFAHAVDVAAALVIALLIAVPRSWPPACVTLVLQLPVAFLIASAAHDQGLIAYLCRSRTAIVAGEISYCTYLLQAPLMLALLWCLDPAHDLPAIFDMLLARAIGERPPSPILPLSALPLVLLSLHTVAKFLYDFLELPALSYLTADSPPLPKERGPETPVVC</sequence>